<reference evidence="2 3" key="1">
    <citation type="submission" date="2024-04" db="EMBL/GenBank/DDBJ databases">
        <authorList>
            <person name="Waldvogel A.-M."/>
            <person name="Schoenle A."/>
        </authorList>
    </citation>
    <scope>NUCLEOTIDE SEQUENCE [LARGE SCALE GENOMIC DNA]</scope>
</reference>
<dbReference type="InterPro" id="IPR057191">
    <property type="entry name" value="DUF7869"/>
</dbReference>
<evidence type="ECO:0000313" key="2">
    <source>
        <dbReference type="EMBL" id="CAL1604973.1"/>
    </source>
</evidence>
<dbReference type="EMBL" id="OZ035826">
    <property type="protein sequence ID" value="CAL1604973.1"/>
    <property type="molecule type" value="Genomic_DNA"/>
</dbReference>
<dbReference type="Pfam" id="PF25273">
    <property type="entry name" value="DUF7869"/>
    <property type="match status" value="1"/>
</dbReference>
<evidence type="ECO:0000313" key="3">
    <source>
        <dbReference type="Proteomes" id="UP001497482"/>
    </source>
</evidence>
<protein>
    <recommendedName>
        <fullName evidence="1">DUF7869 domain-containing protein</fullName>
    </recommendedName>
</protein>
<dbReference type="AlphaFoldDB" id="A0AAV2LTX1"/>
<name>A0AAV2LTX1_KNICA</name>
<keyword evidence="3" id="KW-1185">Reference proteome</keyword>
<proteinExistence type="predicted"/>
<organism evidence="2 3">
    <name type="scientific">Knipowitschia caucasica</name>
    <name type="common">Caucasian dwarf goby</name>
    <name type="synonym">Pomatoschistus caucasicus</name>
    <dbReference type="NCBI Taxonomy" id="637954"/>
    <lineage>
        <taxon>Eukaryota</taxon>
        <taxon>Metazoa</taxon>
        <taxon>Chordata</taxon>
        <taxon>Craniata</taxon>
        <taxon>Vertebrata</taxon>
        <taxon>Euteleostomi</taxon>
        <taxon>Actinopterygii</taxon>
        <taxon>Neopterygii</taxon>
        <taxon>Teleostei</taxon>
        <taxon>Neoteleostei</taxon>
        <taxon>Acanthomorphata</taxon>
        <taxon>Gobiaria</taxon>
        <taxon>Gobiiformes</taxon>
        <taxon>Gobioidei</taxon>
        <taxon>Gobiidae</taxon>
        <taxon>Gobiinae</taxon>
        <taxon>Knipowitschia</taxon>
    </lineage>
</organism>
<accession>A0AAV2LTX1</accession>
<dbReference type="PANTHER" id="PTHR34415:SF1">
    <property type="entry name" value="INTEGRASE CATALYTIC DOMAIN-CONTAINING PROTEIN"/>
    <property type="match status" value="1"/>
</dbReference>
<gene>
    <name evidence="2" type="ORF">KC01_LOCUS32400</name>
</gene>
<dbReference type="PANTHER" id="PTHR34415">
    <property type="entry name" value="INTEGRASE CATALYTIC DOMAIN-CONTAINING PROTEIN"/>
    <property type="match status" value="1"/>
</dbReference>
<sequence length="280" mass="32234">MMQNLVLPRTPIGQAYYSRQLYMYVFGVVVHHGKGSKQAMEDVHLYTWMEHENRKGSNMTASALDHCFREELSGAVHRAQRLRLFSDSCFGQNKNMNLLSMLFALMKAECPGIGAEFVFPIRGHSFLPVDRVFGRIEQQIRRKDTILMPEEYYEILQNHGKVHIYGQHWQAYDFKEETRAFVKAQKSFKLSEARMLELKNGKVGFKAVYNGDYCIHSVLKRGKTWASFKPGQLANESTVKEAKRRDVLNLLREIGASDGVRAFYSDALSQVNVDSDSYEE</sequence>
<evidence type="ECO:0000259" key="1">
    <source>
        <dbReference type="Pfam" id="PF25273"/>
    </source>
</evidence>
<feature type="domain" description="DUF7869" evidence="1">
    <location>
        <begin position="19"/>
        <end position="186"/>
    </location>
</feature>
<dbReference type="Proteomes" id="UP001497482">
    <property type="component" value="Chromosome 4"/>
</dbReference>